<organism evidence="3 4">
    <name type="scientific">Gonium pectorale</name>
    <name type="common">Green alga</name>
    <dbReference type="NCBI Taxonomy" id="33097"/>
    <lineage>
        <taxon>Eukaryota</taxon>
        <taxon>Viridiplantae</taxon>
        <taxon>Chlorophyta</taxon>
        <taxon>core chlorophytes</taxon>
        <taxon>Chlorophyceae</taxon>
        <taxon>CS clade</taxon>
        <taxon>Chlamydomonadales</taxon>
        <taxon>Volvocaceae</taxon>
        <taxon>Gonium</taxon>
    </lineage>
</organism>
<dbReference type="GO" id="GO:0047372">
    <property type="term" value="F:monoacylglycerol lipase activity"/>
    <property type="evidence" value="ECO:0007669"/>
    <property type="project" value="TreeGrafter"/>
</dbReference>
<dbReference type="Proteomes" id="UP000075714">
    <property type="component" value="Unassembled WGS sequence"/>
</dbReference>
<dbReference type="SUPFAM" id="SSF53474">
    <property type="entry name" value="alpha/beta-Hydrolases"/>
    <property type="match status" value="1"/>
</dbReference>
<name>A0A150G3D1_GONPE</name>
<dbReference type="InterPro" id="IPR012020">
    <property type="entry name" value="ABHD4"/>
</dbReference>
<comment type="caution">
    <text evidence="3">The sequence shown here is derived from an EMBL/GenBank/DDBJ whole genome shotgun (WGS) entry which is preliminary data.</text>
</comment>
<dbReference type="Gene3D" id="3.40.50.1820">
    <property type="entry name" value="alpha/beta hydrolase"/>
    <property type="match status" value="1"/>
</dbReference>
<comment type="similarity">
    <text evidence="1">Belongs to the AB hydrolase superfamily. AB hydrolase 4 family.</text>
</comment>
<dbReference type="InterPro" id="IPR029058">
    <property type="entry name" value="AB_hydrolase_fold"/>
</dbReference>
<keyword evidence="4" id="KW-1185">Reference proteome</keyword>
<dbReference type="PIRSF" id="PIRSF005211">
    <property type="entry name" value="Ab_hydro_YheT"/>
    <property type="match status" value="1"/>
</dbReference>
<dbReference type="InterPro" id="IPR050960">
    <property type="entry name" value="AB_hydrolase_4_sf"/>
</dbReference>
<accession>A0A150G3D1</accession>
<reference evidence="4" key="1">
    <citation type="journal article" date="2016" name="Nat. Commun.">
        <title>The Gonium pectorale genome demonstrates co-option of cell cycle regulation during the evolution of multicellularity.</title>
        <authorList>
            <person name="Hanschen E.R."/>
            <person name="Marriage T.N."/>
            <person name="Ferris P.J."/>
            <person name="Hamaji T."/>
            <person name="Toyoda A."/>
            <person name="Fujiyama A."/>
            <person name="Neme R."/>
            <person name="Noguchi H."/>
            <person name="Minakuchi Y."/>
            <person name="Suzuki M."/>
            <person name="Kawai-Toyooka H."/>
            <person name="Smith D.R."/>
            <person name="Sparks H."/>
            <person name="Anderson J."/>
            <person name="Bakaric R."/>
            <person name="Luria V."/>
            <person name="Karger A."/>
            <person name="Kirschner M.W."/>
            <person name="Durand P.M."/>
            <person name="Michod R.E."/>
            <person name="Nozaki H."/>
            <person name="Olson B.J."/>
        </authorList>
    </citation>
    <scope>NUCLEOTIDE SEQUENCE [LARGE SCALE GENOMIC DNA]</scope>
    <source>
        <strain evidence="4">NIES-2863</strain>
    </source>
</reference>
<dbReference type="STRING" id="33097.A0A150G3D1"/>
<dbReference type="GO" id="GO:0034338">
    <property type="term" value="F:short-chain carboxylesterase activity"/>
    <property type="evidence" value="ECO:0007669"/>
    <property type="project" value="TreeGrafter"/>
</dbReference>
<evidence type="ECO:0000313" key="3">
    <source>
        <dbReference type="EMBL" id="KXZ44301.1"/>
    </source>
</evidence>
<evidence type="ECO:0000313" key="4">
    <source>
        <dbReference type="Proteomes" id="UP000075714"/>
    </source>
</evidence>
<evidence type="ECO:0000256" key="1">
    <source>
        <dbReference type="ARBA" id="ARBA00010884"/>
    </source>
</evidence>
<dbReference type="EMBL" id="LSYV01000071">
    <property type="protein sequence ID" value="KXZ44301.1"/>
    <property type="molecule type" value="Genomic_DNA"/>
</dbReference>
<dbReference type="InterPro" id="IPR000073">
    <property type="entry name" value="AB_hydrolase_1"/>
</dbReference>
<sequence>MLGFLRSLTIRNTYNRQLILTTDGATLGLDWFNGCDADGDLHPSVPVLLVCHGINGGSHEGYAKWVCAAAAARGWRAVVLNYRGCNGLPFTAPRGYAATLSHDVFTAVYSVRARFPTAPLLAVGYSLGGLKLTKYLAEADAGLHLPPPGQPKLFSGSGLAAAAIVSSPVSLGRSAEKLGNTRSLNFMYNLAVAYKLREHLAEHRDDIAAHSKFDVDSALAAWTMTEIEELGLPASFGFADRHQYYDAASSLDYIPAIATPTLLLLAEDDPFLG</sequence>
<gene>
    <name evidence="3" type="ORF">GPECTOR_70g532</name>
</gene>
<protein>
    <recommendedName>
        <fullName evidence="2">AB hydrolase-1 domain-containing protein</fullName>
    </recommendedName>
</protein>
<dbReference type="Pfam" id="PF00561">
    <property type="entry name" value="Abhydrolase_1"/>
    <property type="match status" value="1"/>
</dbReference>
<feature type="domain" description="AB hydrolase-1" evidence="2">
    <location>
        <begin position="46"/>
        <end position="271"/>
    </location>
</feature>
<dbReference type="PANTHER" id="PTHR10794">
    <property type="entry name" value="ABHYDROLASE DOMAIN-CONTAINING PROTEIN"/>
    <property type="match status" value="1"/>
</dbReference>
<dbReference type="PANTHER" id="PTHR10794:SF63">
    <property type="entry name" value="ALPHA_BETA HYDROLASE 1, ISOFORM A"/>
    <property type="match status" value="1"/>
</dbReference>
<dbReference type="OrthoDB" id="247542at2759"/>
<dbReference type="AlphaFoldDB" id="A0A150G3D1"/>
<evidence type="ECO:0000259" key="2">
    <source>
        <dbReference type="Pfam" id="PF00561"/>
    </source>
</evidence>
<proteinExistence type="inferred from homology"/>